<dbReference type="PRINTS" id="PR00834">
    <property type="entry name" value="PROTEASES2C"/>
</dbReference>
<dbReference type="InterPro" id="IPR001940">
    <property type="entry name" value="Peptidase_S1C"/>
</dbReference>
<feature type="repeat" description="RCC1" evidence="6">
    <location>
        <begin position="371"/>
        <end position="422"/>
    </location>
</feature>
<dbReference type="AlphaFoldDB" id="A0A7R9QPH1"/>
<dbReference type="InterPro" id="IPR009091">
    <property type="entry name" value="RCC1/BLIP-II"/>
</dbReference>
<name>A0A7R9QPH1_9ACAR</name>
<evidence type="ECO:0000313" key="9">
    <source>
        <dbReference type="Proteomes" id="UP000728032"/>
    </source>
</evidence>
<dbReference type="GO" id="GO:0006508">
    <property type="term" value="P:proteolysis"/>
    <property type="evidence" value="ECO:0007669"/>
    <property type="project" value="InterPro"/>
</dbReference>
<evidence type="ECO:0000256" key="4">
    <source>
        <dbReference type="ARBA" id="ARBA00022777"/>
    </source>
</evidence>
<dbReference type="GO" id="GO:0005737">
    <property type="term" value="C:cytoplasm"/>
    <property type="evidence" value="ECO:0007669"/>
    <property type="project" value="TreeGrafter"/>
</dbReference>
<keyword evidence="3" id="KW-0547">Nucleotide-binding</keyword>
<organism evidence="8">
    <name type="scientific">Oppiella nova</name>
    <dbReference type="NCBI Taxonomy" id="334625"/>
    <lineage>
        <taxon>Eukaryota</taxon>
        <taxon>Metazoa</taxon>
        <taxon>Ecdysozoa</taxon>
        <taxon>Arthropoda</taxon>
        <taxon>Chelicerata</taxon>
        <taxon>Arachnida</taxon>
        <taxon>Acari</taxon>
        <taxon>Acariformes</taxon>
        <taxon>Sarcoptiformes</taxon>
        <taxon>Oribatida</taxon>
        <taxon>Brachypylina</taxon>
        <taxon>Oppioidea</taxon>
        <taxon>Oppiidae</taxon>
        <taxon>Oppiella</taxon>
    </lineage>
</organism>
<dbReference type="PANTHER" id="PTHR11042:SF91">
    <property type="entry name" value="EUKARYOTIC TRANSLATION INITIATION FACTOR 2-ALPHA KINASE"/>
    <property type="match status" value="1"/>
</dbReference>
<dbReference type="Gene3D" id="2.130.10.30">
    <property type="entry name" value="Regulator of chromosome condensation 1/beta-lactamase-inhibitor protein II"/>
    <property type="match status" value="1"/>
</dbReference>
<dbReference type="Pfam" id="PF00415">
    <property type="entry name" value="RCC1"/>
    <property type="match status" value="1"/>
</dbReference>
<dbReference type="Pfam" id="PF13365">
    <property type="entry name" value="Trypsin_2"/>
    <property type="match status" value="1"/>
</dbReference>
<dbReference type="InterPro" id="IPR050339">
    <property type="entry name" value="CC_SR_Kinase"/>
</dbReference>
<keyword evidence="5" id="KW-0067">ATP-binding</keyword>
<dbReference type="InterPro" id="IPR000719">
    <property type="entry name" value="Prot_kinase_dom"/>
</dbReference>
<dbReference type="EMBL" id="CAJPVJ010006870">
    <property type="protein sequence ID" value="CAG2170805.1"/>
    <property type="molecule type" value="Genomic_DNA"/>
</dbReference>
<feature type="non-terminal residue" evidence="8">
    <location>
        <position position="1"/>
    </location>
</feature>
<gene>
    <name evidence="8" type="ORF">ONB1V03_LOCUS10271</name>
</gene>
<protein>
    <recommendedName>
        <fullName evidence="7">Protein kinase domain-containing protein</fullName>
    </recommendedName>
</protein>
<evidence type="ECO:0000256" key="6">
    <source>
        <dbReference type="PROSITE-ProRule" id="PRU00235"/>
    </source>
</evidence>
<accession>A0A7R9QPH1</accession>
<dbReference type="Gene3D" id="1.10.510.10">
    <property type="entry name" value="Transferase(Phosphotransferase) domain 1"/>
    <property type="match status" value="1"/>
</dbReference>
<keyword evidence="4" id="KW-0418">Kinase</keyword>
<dbReference type="SMART" id="SM00220">
    <property type="entry name" value="S_TKc"/>
    <property type="match status" value="1"/>
</dbReference>
<dbReference type="Gene3D" id="2.40.10.120">
    <property type="match status" value="1"/>
</dbReference>
<dbReference type="EMBL" id="OC921695">
    <property type="protein sequence ID" value="CAD7653618.1"/>
    <property type="molecule type" value="Genomic_DNA"/>
</dbReference>
<dbReference type="InterPro" id="IPR000408">
    <property type="entry name" value="Reg_chr_condens"/>
</dbReference>
<keyword evidence="2" id="KW-0808">Transferase</keyword>
<evidence type="ECO:0000256" key="5">
    <source>
        <dbReference type="ARBA" id="ARBA00022840"/>
    </source>
</evidence>
<sequence>MYQMKYLLTQNTTRQSVLVTIGIIISTSYWHRKRFQRIPQYMTKNKLSFRTAAMDGPNKPVDAIHLQTASSFVKPNTGSGVIVRGPDLVLTACHVVEDSWELRVHQLIRDAAGDIRTSPDHSYIYKAYLVYVEPQIDCALIRIVDGSKLLTAPLKAPVVPGEEVLAIGVPDDNDYSISDGVLGCARRPMTAISGEQSFNDQRGHYIQSDCPIGVGFSGGPLLNRRRDVIGINWGGIPYIRNTLSTGSDLFNDFIARGLQYEERRDRDSAKRHTFIGAKTPIPPEIDALRGLLIFSKIRSNSPQQLNELQLYDLIIAVDSHPIATVADLRRFKICDKIDINIKTKITKLHVFDAFDKNIKNETNILFVTNNDTVYGLGSNTNGCLGLGHEDVVETPQIIPQLSCQQIQQFINGSDFVLAINDNNHVFSWGLNNRGHLALTTDGQVYGWGDNNRGQVGCGYQQNQAYGSNDKYMNKMMTEVQNLLKVRSEYCVQYFNSWTESKHFYIQMEFCSQNLRNILEIKPQVFGRQSGETMNCIEYFISCEIFRQILESVEFVKLCDFGLAVVHDKYMNSKTDVKHTSRVGDMRYMAPEVLQSTRYDHKSDVYCLAIIGSE</sequence>
<evidence type="ECO:0000256" key="1">
    <source>
        <dbReference type="ARBA" id="ARBA00010541"/>
    </source>
</evidence>
<dbReference type="PROSITE" id="PS50012">
    <property type="entry name" value="RCC1_3"/>
    <property type="match status" value="1"/>
</dbReference>
<dbReference type="GO" id="GO:0005634">
    <property type="term" value="C:nucleus"/>
    <property type="evidence" value="ECO:0007669"/>
    <property type="project" value="TreeGrafter"/>
</dbReference>
<dbReference type="SUPFAM" id="SSF56112">
    <property type="entry name" value="Protein kinase-like (PK-like)"/>
    <property type="match status" value="1"/>
</dbReference>
<dbReference type="Pfam" id="PF13540">
    <property type="entry name" value="RCC1_2"/>
    <property type="match status" value="1"/>
</dbReference>
<dbReference type="PROSITE" id="PS50011">
    <property type="entry name" value="PROTEIN_KINASE_DOM"/>
    <property type="match status" value="1"/>
</dbReference>
<dbReference type="InterPro" id="IPR011009">
    <property type="entry name" value="Kinase-like_dom_sf"/>
</dbReference>
<dbReference type="Pfam" id="PF00069">
    <property type="entry name" value="Pkinase"/>
    <property type="match status" value="1"/>
</dbReference>
<comment type="similarity">
    <text evidence="1">Belongs to the peptidase S1C family.</text>
</comment>
<dbReference type="SUPFAM" id="SSF50494">
    <property type="entry name" value="Trypsin-like serine proteases"/>
    <property type="match status" value="1"/>
</dbReference>
<evidence type="ECO:0000256" key="3">
    <source>
        <dbReference type="ARBA" id="ARBA00022741"/>
    </source>
</evidence>
<dbReference type="Proteomes" id="UP000728032">
    <property type="component" value="Unassembled WGS sequence"/>
</dbReference>
<evidence type="ECO:0000259" key="7">
    <source>
        <dbReference type="PROSITE" id="PS50011"/>
    </source>
</evidence>
<dbReference type="OrthoDB" id="17845at2759"/>
<feature type="domain" description="Protein kinase" evidence="7">
    <location>
        <begin position="441"/>
        <end position="613"/>
    </location>
</feature>
<dbReference type="SUPFAM" id="SSF50985">
    <property type="entry name" value="RCC1/BLIP-II"/>
    <property type="match status" value="1"/>
</dbReference>
<proteinExistence type="inferred from homology"/>
<evidence type="ECO:0000313" key="8">
    <source>
        <dbReference type="EMBL" id="CAD7653618.1"/>
    </source>
</evidence>
<reference evidence="8" key="1">
    <citation type="submission" date="2020-11" db="EMBL/GenBank/DDBJ databases">
        <authorList>
            <person name="Tran Van P."/>
        </authorList>
    </citation>
    <scope>NUCLEOTIDE SEQUENCE</scope>
</reference>
<keyword evidence="9" id="KW-1185">Reference proteome</keyword>
<evidence type="ECO:0000256" key="2">
    <source>
        <dbReference type="ARBA" id="ARBA00022679"/>
    </source>
</evidence>
<dbReference type="GO" id="GO:0005524">
    <property type="term" value="F:ATP binding"/>
    <property type="evidence" value="ECO:0007669"/>
    <property type="project" value="UniProtKB-KW"/>
</dbReference>
<dbReference type="InterPro" id="IPR009003">
    <property type="entry name" value="Peptidase_S1_PA"/>
</dbReference>
<dbReference type="GO" id="GO:0004694">
    <property type="term" value="F:eukaryotic translation initiation factor 2alpha kinase activity"/>
    <property type="evidence" value="ECO:0007669"/>
    <property type="project" value="TreeGrafter"/>
</dbReference>
<dbReference type="GO" id="GO:0004252">
    <property type="term" value="F:serine-type endopeptidase activity"/>
    <property type="evidence" value="ECO:0007669"/>
    <property type="project" value="InterPro"/>
</dbReference>
<dbReference type="PANTHER" id="PTHR11042">
    <property type="entry name" value="EUKARYOTIC TRANSLATION INITIATION FACTOR 2-ALPHA KINASE EIF2-ALPHA KINASE -RELATED"/>
    <property type="match status" value="1"/>
</dbReference>